<evidence type="ECO:0000313" key="3">
    <source>
        <dbReference type="Proteomes" id="UP001286313"/>
    </source>
</evidence>
<sequence>MDQGLGMVDKDQGLGMEAEKDQGLGMEARGESNAEKMNHEKATCTDLIANELGLAEVEMEIERVTRMGKSREENPERANPRPLIVQVRTVRDKWEIVKKAKNLRNTENNRYQQAIIVPDLTKKQREEEKVLREQLN</sequence>
<feature type="region of interest" description="Disordered" evidence="1">
    <location>
        <begin position="1"/>
        <end position="40"/>
    </location>
</feature>
<evidence type="ECO:0000256" key="1">
    <source>
        <dbReference type="SAM" id="MobiDB-lite"/>
    </source>
</evidence>
<reference evidence="2" key="1">
    <citation type="submission" date="2023-10" db="EMBL/GenBank/DDBJ databases">
        <title>Genome assemblies of two species of porcelain crab, Petrolisthes cinctipes and Petrolisthes manimaculis (Anomura: Porcellanidae).</title>
        <authorList>
            <person name="Angst P."/>
        </authorList>
    </citation>
    <scope>NUCLEOTIDE SEQUENCE</scope>
    <source>
        <strain evidence="2">PB745_01</strain>
        <tissue evidence="2">Gill</tissue>
    </source>
</reference>
<organism evidence="2 3">
    <name type="scientific">Petrolisthes cinctipes</name>
    <name type="common">Flat porcelain crab</name>
    <dbReference type="NCBI Taxonomy" id="88211"/>
    <lineage>
        <taxon>Eukaryota</taxon>
        <taxon>Metazoa</taxon>
        <taxon>Ecdysozoa</taxon>
        <taxon>Arthropoda</taxon>
        <taxon>Crustacea</taxon>
        <taxon>Multicrustacea</taxon>
        <taxon>Malacostraca</taxon>
        <taxon>Eumalacostraca</taxon>
        <taxon>Eucarida</taxon>
        <taxon>Decapoda</taxon>
        <taxon>Pleocyemata</taxon>
        <taxon>Anomura</taxon>
        <taxon>Galatheoidea</taxon>
        <taxon>Porcellanidae</taxon>
        <taxon>Petrolisthes</taxon>
    </lineage>
</organism>
<evidence type="ECO:0000313" key="2">
    <source>
        <dbReference type="EMBL" id="KAK3889837.1"/>
    </source>
</evidence>
<gene>
    <name evidence="2" type="ORF">Pcinc_006163</name>
</gene>
<protein>
    <submittedName>
        <fullName evidence="2">Uncharacterized protein</fullName>
    </submittedName>
</protein>
<feature type="compositionally biased region" description="Basic and acidic residues" evidence="1">
    <location>
        <begin position="8"/>
        <end position="40"/>
    </location>
</feature>
<keyword evidence="3" id="KW-1185">Reference proteome</keyword>
<dbReference type="Proteomes" id="UP001286313">
    <property type="component" value="Unassembled WGS sequence"/>
</dbReference>
<proteinExistence type="predicted"/>
<name>A0AAE1KZT9_PETCI</name>
<comment type="caution">
    <text evidence="2">The sequence shown here is derived from an EMBL/GenBank/DDBJ whole genome shotgun (WGS) entry which is preliminary data.</text>
</comment>
<dbReference type="EMBL" id="JAWQEG010000460">
    <property type="protein sequence ID" value="KAK3889837.1"/>
    <property type="molecule type" value="Genomic_DNA"/>
</dbReference>
<accession>A0AAE1KZT9</accession>
<dbReference type="Gene3D" id="3.30.70.1820">
    <property type="entry name" value="L1 transposable element, RRM domain"/>
    <property type="match status" value="1"/>
</dbReference>
<dbReference type="AlphaFoldDB" id="A0AAE1KZT9"/>